<proteinExistence type="predicted"/>
<dbReference type="AlphaFoldDB" id="A0A9W8LQ99"/>
<dbReference type="EMBL" id="JANBUO010003568">
    <property type="protein sequence ID" value="KAJ2790302.1"/>
    <property type="molecule type" value="Genomic_DNA"/>
</dbReference>
<accession>A0A9W8LQ99</accession>
<feature type="region of interest" description="Disordered" evidence="2">
    <location>
        <begin position="217"/>
        <end position="243"/>
    </location>
</feature>
<dbReference type="Gene3D" id="1.10.287.1490">
    <property type="match status" value="1"/>
</dbReference>
<feature type="compositionally biased region" description="Low complexity" evidence="2">
    <location>
        <begin position="289"/>
        <end position="300"/>
    </location>
</feature>
<organism evidence="3 4">
    <name type="scientific">Coemansia guatemalensis</name>
    <dbReference type="NCBI Taxonomy" id="2761395"/>
    <lineage>
        <taxon>Eukaryota</taxon>
        <taxon>Fungi</taxon>
        <taxon>Fungi incertae sedis</taxon>
        <taxon>Zoopagomycota</taxon>
        <taxon>Kickxellomycotina</taxon>
        <taxon>Kickxellomycetes</taxon>
        <taxon>Kickxellales</taxon>
        <taxon>Kickxellaceae</taxon>
        <taxon>Coemansia</taxon>
    </lineage>
</organism>
<name>A0A9W8LQ99_9FUNG</name>
<evidence type="ECO:0000313" key="4">
    <source>
        <dbReference type="Proteomes" id="UP001140094"/>
    </source>
</evidence>
<evidence type="ECO:0000256" key="2">
    <source>
        <dbReference type="SAM" id="MobiDB-lite"/>
    </source>
</evidence>
<feature type="coiled-coil region" evidence="1">
    <location>
        <begin position="36"/>
        <end position="84"/>
    </location>
</feature>
<evidence type="ECO:0000313" key="3">
    <source>
        <dbReference type="EMBL" id="KAJ2790302.1"/>
    </source>
</evidence>
<protein>
    <submittedName>
        <fullName evidence="3">Uncharacterized protein</fullName>
    </submittedName>
</protein>
<feature type="region of interest" description="Disordered" evidence="2">
    <location>
        <begin position="168"/>
        <end position="201"/>
    </location>
</feature>
<comment type="caution">
    <text evidence="3">The sequence shown here is derived from an EMBL/GenBank/DDBJ whole genome shotgun (WGS) entry which is preliminary data.</text>
</comment>
<feature type="compositionally biased region" description="Basic and acidic residues" evidence="2">
    <location>
        <begin position="182"/>
        <end position="197"/>
    </location>
</feature>
<feature type="region of interest" description="Disordered" evidence="2">
    <location>
        <begin position="289"/>
        <end position="346"/>
    </location>
</feature>
<evidence type="ECO:0000256" key="1">
    <source>
        <dbReference type="SAM" id="Coils"/>
    </source>
</evidence>
<reference evidence="3" key="1">
    <citation type="submission" date="2022-07" db="EMBL/GenBank/DDBJ databases">
        <title>Phylogenomic reconstructions and comparative analyses of Kickxellomycotina fungi.</title>
        <authorList>
            <person name="Reynolds N.K."/>
            <person name="Stajich J.E."/>
            <person name="Barry K."/>
            <person name="Grigoriev I.V."/>
            <person name="Crous P."/>
            <person name="Smith M.E."/>
        </authorList>
    </citation>
    <scope>NUCLEOTIDE SEQUENCE</scope>
    <source>
        <strain evidence="3">NRRL 1565</strain>
    </source>
</reference>
<keyword evidence="4" id="KW-1185">Reference proteome</keyword>
<dbReference type="OrthoDB" id="3176171at2759"/>
<sequence>MAAAADHQRGLDQARADVTTLKAMMTELAQIKDDEISGLEQRLEEHSALLESSISEGLQKDETLQQLREQIERGETKAADLQRTLDERDSELDALAKGLPKLTGGADADDSPHALDAIRAALSAAITERTRLEKEAEHLRSVNDKLGQKSAQLRDMYKADMLELRAQENKQRERAESLAAERAQDARHAESQAEKLGRAQSELTELRKRCADLERAAVAERPVLPQTPGKHGGSRQHASIKNIDDDAAGAAAVAMLSPVPASRLNTRPAVLADADCPPRKRIATAVAAAAAPESVPAPAVSDLAKAGEAPRAHSSYGGRRRIRRNQPQPPRQGSREDQSAEQCVQQ</sequence>
<gene>
    <name evidence="3" type="ORF">H4R20_007035</name>
</gene>
<keyword evidence="1" id="KW-0175">Coiled coil</keyword>
<dbReference type="Proteomes" id="UP001140094">
    <property type="component" value="Unassembled WGS sequence"/>
</dbReference>